<comment type="caution">
    <text evidence="2">The sequence shown here is derived from an EMBL/GenBank/DDBJ whole genome shotgun (WGS) entry which is preliminary data.</text>
</comment>
<organism evidence="2 3">
    <name type="scientific">Cylindrotheca closterium</name>
    <dbReference type="NCBI Taxonomy" id="2856"/>
    <lineage>
        <taxon>Eukaryota</taxon>
        <taxon>Sar</taxon>
        <taxon>Stramenopiles</taxon>
        <taxon>Ochrophyta</taxon>
        <taxon>Bacillariophyta</taxon>
        <taxon>Bacillariophyceae</taxon>
        <taxon>Bacillariophycidae</taxon>
        <taxon>Bacillariales</taxon>
        <taxon>Bacillariaceae</taxon>
        <taxon>Cylindrotheca</taxon>
    </lineage>
</organism>
<feature type="compositionally biased region" description="Polar residues" evidence="1">
    <location>
        <begin position="327"/>
        <end position="346"/>
    </location>
</feature>
<sequence length="1701" mass="187261">MPLPVAVGGRAVSAETLPRANCREEDSDDGIPLMPVELYQTIGWGVCPQNEWLVRVTTGYYDLMDFNKGGRDCTMCELRIQVSLLAKPLSKQYRETVHHLKLVDGASDDYPQFQPQIAVSQDRRNLAVLLFHPHQQSSAVVIFQLRKPRSDLTPKTSTTNSTTPMPMPAYCNKISYKRQAPAVATNPNIVSVWGISAICSIPNVLPSVFLAACNDGSLIWLDARSSTTIATGTLAISSKQLPISSLSVSAKRLERGCLLAVSSATGHCILAQWKLESGTAVQLTKLERNSTGDLMVRSQLSAKQVEHHQDCQDDQKQNHDLAESYNPEDTSTQGASATKRNATTHHTSSDNSEKSKEENHRALSSRSSTNKEQHDGIQNALKGLKSNRFWSGIAPKNLSTLASNSTNSKANNTKNCHSTTNAQLINWKSAFYQKDNSPEQNTKEGVPPEHEKETTEREARRQKNHMNQFVLQELRKRTTAASWVKHSTGRRAGPRTSLQRRRRRSDVAGQQEDPLRSIMNVGLLSVLEQQVVAARFGTIPTVICVVYQAARKHPQVAQMFSISEIGTLQPIVSLLLTSEQVEEATSLQSTNAIVSDEDWDVKNSINTKFGLDLHVESDTFAISTAVGDQWIGCVWNWRTNAIGLVVQNEANLSLWSRLYFGKEKQTGLKLCYLETCIQDLRIQTHKHLITAGVLSPPNSRAIQLESCPLFLAADFVAFPYLSHEINNGTQQLAWKSSTLPLSYINAYGAPKFAAVGRQNSATIAIASSSGVCLLDNKYRWKQFGTPIEESSFSIVSMEWWEGNGTKKSEENEDLLVTIIELRSGKQYLSCWSPKRLGTSHQLLVSASPDTGTETKWGIPLAEDVKVSSLMLLAEPSSKSDGAQQARKAVVFVASTDPEASELVYSSFQLQLTTLVKGRSEKRTNSVLTSKTISGILKDGTRSIGPISSIFLAGASFRFDLQDRCTSTLASSLVATVGVVRSPGGLEVISYDARNTACQSTLVHANELSKISLVDVVHGVNRLVDTFVWAIELLNGEIFCWSVPSLLGAAIDETLDFYSVPIGDDTLNPSVLHPPVRVCKRDRRNKLMRYAMGNLSHAGSSSDWMQRSAVGCQSDIFVGPIPHSSYGCGLSAGQRCRKYRRACLYGTSDDSYAVDISVSESYGPSNFMITPPAFVPSLFSMHVETAYRRIRMAQPGDSNMCQELKEDRARILSIERHIHNRMTTIQNKDAVTMTLRLFVLRTVEMVADLHKRHGKAPTDASQAFLLVATTVLSEVIESVRRFATDLQFASLFLEVGRQMEPSCLPHLFPPPPSERSASASQSSLQAAMSVADLFGICLQNGSLMASASALPLLGSRVQSRVSCLLLMTRAITSFIANTSSNDTRFDSTEEERSVMGDIFRFGIKLEDAARLEPDIEEDKGDEEAGDQRAFHPIPNEKPDDDSKSILSENTSNSSASDFSDDSSSMTDTRQLLCSTERQNRVMNVFSMFDHKSREEHEIRKSALSFIGVTMESEADFISIDQGGIRNGEESHKDMDTNIMCELVGNSLVELILSPQTDCPWKAMASLARILAQDDDDDGVAIFSKVADSLGSTEIDAMIPDLHPDLRAGDVMDRLTEFLVTETGHCGTEITVEDANLIVNLVLRLLQFLEGGHLPIEERSILPGLVVVGLVASSVAGREQQLLSTLREDCFVSECYKVIAYDC</sequence>
<dbReference type="Proteomes" id="UP001295423">
    <property type="component" value="Unassembled WGS sequence"/>
</dbReference>
<keyword evidence="3" id="KW-1185">Reference proteome</keyword>
<accession>A0AAD2JGW6</accession>
<name>A0AAD2JGW6_9STRA</name>
<evidence type="ECO:0000256" key="1">
    <source>
        <dbReference type="SAM" id="MobiDB-lite"/>
    </source>
</evidence>
<feature type="region of interest" description="Disordered" evidence="1">
    <location>
        <begin position="435"/>
        <end position="463"/>
    </location>
</feature>
<feature type="compositionally biased region" description="Low complexity" evidence="1">
    <location>
        <begin position="1443"/>
        <end position="1463"/>
    </location>
</feature>
<feature type="compositionally biased region" description="Basic and acidic residues" evidence="1">
    <location>
        <begin position="347"/>
        <end position="361"/>
    </location>
</feature>
<feature type="compositionally biased region" description="Basic residues" evidence="1">
    <location>
        <begin position="487"/>
        <end position="504"/>
    </location>
</feature>
<feature type="region of interest" description="Disordered" evidence="1">
    <location>
        <begin position="1416"/>
        <end position="1467"/>
    </location>
</feature>
<reference evidence="2" key="1">
    <citation type="submission" date="2023-08" db="EMBL/GenBank/DDBJ databases">
        <authorList>
            <person name="Audoor S."/>
            <person name="Bilcke G."/>
        </authorList>
    </citation>
    <scope>NUCLEOTIDE SEQUENCE</scope>
</reference>
<evidence type="ECO:0000313" key="3">
    <source>
        <dbReference type="Proteomes" id="UP001295423"/>
    </source>
</evidence>
<dbReference type="EMBL" id="CAKOGP040001737">
    <property type="protein sequence ID" value="CAJ1948022.1"/>
    <property type="molecule type" value="Genomic_DNA"/>
</dbReference>
<dbReference type="SUPFAM" id="SSF50978">
    <property type="entry name" value="WD40 repeat-like"/>
    <property type="match status" value="1"/>
</dbReference>
<gene>
    <name evidence="2" type="ORF">CYCCA115_LOCUS11424</name>
</gene>
<feature type="region of interest" description="Disordered" evidence="1">
    <location>
        <begin position="322"/>
        <end position="374"/>
    </location>
</feature>
<feature type="compositionally biased region" description="Basic and acidic residues" evidence="1">
    <location>
        <begin position="446"/>
        <end position="461"/>
    </location>
</feature>
<proteinExistence type="predicted"/>
<protein>
    <submittedName>
        <fullName evidence="2">Uncharacterized protein</fullName>
    </submittedName>
</protein>
<evidence type="ECO:0000313" key="2">
    <source>
        <dbReference type="EMBL" id="CAJ1948022.1"/>
    </source>
</evidence>
<feature type="region of interest" description="Disordered" evidence="1">
    <location>
        <begin position="480"/>
        <end position="511"/>
    </location>
</feature>
<dbReference type="InterPro" id="IPR036322">
    <property type="entry name" value="WD40_repeat_dom_sf"/>
</dbReference>
<feature type="compositionally biased region" description="Basic and acidic residues" evidence="1">
    <location>
        <begin position="1424"/>
        <end position="1442"/>
    </location>
</feature>